<evidence type="ECO:0000256" key="7">
    <source>
        <dbReference type="ARBA" id="ARBA00022989"/>
    </source>
</evidence>
<keyword evidence="13" id="KW-1185">Reference proteome</keyword>
<evidence type="ECO:0000256" key="1">
    <source>
        <dbReference type="ARBA" id="ARBA00004141"/>
    </source>
</evidence>
<dbReference type="Pfam" id="PF13473">
    <property type="entry name" value="Cupredoxin_1"/>
    <property type="match status" value="1"/>
</dbReference>
<dbReference type="GO" id="GO:0005381">
    <property type="term" value="F:iron ion transmembrane transporter activity"/>
    <property type="evidence" value="ECO:0007669"/>
    <property type="project" value="InterPro"/>
</dbReference>
<accession>A0A919PR46</accession>
<keyword evidence="5 9" id="KW-0812">Transmembrane</keyword>
<feature type="transmembrane region" description="Helical" evidence="9">
    <location>
        <begin position="46"/>
        <end position="73"/>
    </location>
</feature>
<organism evidence="12 13">
    <name type="scientific">Dactylosporangium siamense</name>
    <dbReference type="NCBI Taxonomy" id="685454"/>
    <lineage>
        <taxon>Bacteria</taxon>
        <taxon>Bacillati</taxon>
        <taxon>Actinomycetota</taxon>
        <taxon>Actinomycetes</taxon>
        <taxon>Micromonosporales</taxon>
        <taxon>Micromonosporaceae</taxon>
        <taxon>Dactylosporangium</taxon>
    </lineage>
</organism>
<dbReference type="InterPro" id="IPR038352">
    <property type="entry name" value="Imelysin_sf"/>
</dbReference>
<dbReference type="Pfam" id="PF03239">
    <property type="entry name" value="FTR1"/>
    <property type="match status" value="1"/>
</dbReference>
<dbReference type="GO" id="GO:0033573">
    <property type="term" value="C:high-affinity iron permease complex"/>
    <property type="evidence" value="ECO:0007669"/>
    <property type="project" value="InterPro"/>
</dbReference>
<evidence type="ECO:0000259" key="11">
    <source>
        <dbReference type="Pfam" id="PF13473"/>
    </source>
</evidence>
<evidence type="ECO:0000313" key="12">
    <source>
        <dbReference type="EMBL" id="GIG49126.1"/>
    </source>
</evidence>
<gene>
    <name evidence="12" type="ORF">Dsi01nite_071670</name>
</gene>
<evidence type="ECO:0000256" key="9">
    <source>
        <dbReference type="SAM" id="Phobius"/>
    </source>
</evidence>
<evidence type="ECO:0000256" key="2">
    <source>
        <dbReference type="ARBA" id="ARBA00004418"/>
    </source>
</evidence>
<evidence type="ECO:0000256" key="8">
    <source>
        <dbReference type="ARBA" id="ARBA00023136"/>
    </source>
</evidence>
<name>A0A919PR46_9ACTN</name>
<dbReference type="Proteomes" id="UP000660611">
    <property type="component" value="Unassembled WGS sequence"/>
</dbReference>
<evidence type="ECO:0000256" key="3">
    <source>
        <dbReference type="ARBA" id="ARBA00005989"/>
    </source>
</evidence>
<dbReference type="InterPro" id="IPR053377">
    <property type="entry name" value="Iron_uptake_EfeM/EfeO"/>
</dbReference>
<comment type="similarity">
    <text evidence="4">Belongs to the oxidase-dependent Fe transporter (OFeT) (TC 9.A.10.1) family.</text>
</comment>
<dbReference type="PANTHER" id="PTHR39192">
    <property type="entry name" value="IRON UPTAKE SYSTEM COMPONENT EFEO"/>
    <property type="match status" value="1"/>
</dbReference>
<comment type="subcellular location">
    <subcellularLocation>
        <location evidence="1">Membrane</location>
        <topology evidence="1">Multi-pass membrane protein</topology>
    </subcellularLocation>
    <subcellularLocation>
        <location evidence="2">Periplasm</location>
    </subcellularLocation>
</comment>
<feature type="transmembrane region" description="Helical" evidence="9">
    <location>
        <begin position="12"/>
        <end position="34"/>
    </location>
</feature>
<comment type="similarity">
    <text evidence="3">Belongs to the EfeM/EfeO family.</text>
</comment>
<keyword evidence="8 9" id="KW-0472">Membrane</keyword>
<comment type="caution">
    <text evidence="12">The sequence shown here is derived from an EMBL/GenBank/DDBJ whole genome shotgun (WGS) entry which is preliminary data.</text>
</comment>
<feature type="transmembrane region" description="Helical" evidence="9">
    <location>
        <begin position="79"/>
        <end position="97"/>
    </location>
</feature>
<dbReference type="InterPro" id="IPR034981">
    <property type="entry name" value="Imelysin-like_EfeO/Algp7"/>
</dbReference>
<keyword evidence="6" id="KW-0732">Signal</keyword>
<sequence length="657" mass="69022">MERFVGTVFFASYLIGLRDGLEAALVISILVAFLTQSSRRDRLRQVWAGVAAAVLTSAAVGVLLTTVAGWLGSGVRMELFEAATSLVAVVLVTWMIFWMRRTARTLKGELTGRLETALSMGGWAVVTMAFFAVLREGVEMVLLVFAAAEGATDSAAPLLGMLSGIASAVALGWVVTTATVRINLGRFFTWTGALLILVAAGILKYGVHGLQSANVLPGGTRTAFDLSTTIDPTSWYATLLTGTINLTPRASVLEIAAWLLFAVIMLALFFRPAPQPAARVRTNAFVAAGTVVALGLTPGGCGGSKAGDAAPADGVITVTATDTGCDLSADHTPSGQRTFTVSNKGAKITEFYVYGTGDRVVGEVENVAPGVRRDLHVDLAPGTYTVACKPGMVGAGIRSPLTVTGTAAPAATDDAALAAAAADYRRYVLSQADAFVEQTGRFVTAVKAGDRAAAQAQFPVARTYYERIETVAESFGDLDPGIDARDGDLDPGAEWTGYHRIEQQLWSGGDLAAVAPVADRLLADVRSLRQRLDGVTLTALELANGAKSLLDEVATKKVTGEEDRYSHTDLWDFAANVDGSRAALAALRPVLDARQPDLGPRLDARFAAVDAELAKHRQGDGFVSYTTLQPAQVQLLAATINALGEQVSAVPAVIAHR</sequence>
<dbReference type="AlphaFoldDB" id="A0A919PR46"/>
<dbReference type="EMBL" id="BONQ01000111">
    <property type="protein sequence ID" value="GIG49126.1"/>
    <property type="molecule type" value="Genomic_DNA"/>
</dbReference>
<dbReference type="CDD" id="cd14656">
    <property type="entry name" value="Imelysin-like_EfeO"/>
    <property type="match status" value="1"/>
</dbReference>
<dbReference type="NCBIfam" id="NF041757">
    <property type="entry name" value="EfeO"/>
    <property type="match status" value="1"/>
</dbReference>
<evidence type="ECO:0008006" key="14">
    <source>
        <dbReference type="Google" id="ProtNLM"/>
    </source>
</evidence>
<feature type="domain" description="EfeO-type cupredoxin-like" evidence="11">
    <location>
        <begin position="309"/>
        <end position="392"/>
    </location>
</feature>
<reference evidence="12" key="1">
    <citation type="submission" date="2021-01" db="EMBL/GenBank/DDBJ databases">
        <title>Whole genome shotgun sequence of Dactylosporangium siamense NBRC 106093.</title>
        <authorList>
            <person name="Komaki H."/>
            <person name="Tamura T."/>
        </authorList>
    </citation>
    <scope>NUCLEOTIDE SEQUENCE</scope>
    <source>
        <strain evidence="12">NBRC 106093</strain>
    </source>
</reference>
<feature type="transmembrane region" description="Helical" evidence="9">
    <location>
        <begin position="255"/>
        <end position="273"/>
    </location>
</feature>
<feature type="transmembrane region" description="Helical" evidence="9">
    <location>
        <begin position="117"/>
        <end position="134"/>
    </location>
</feature>
<feature type="domain" description="Imelysin-like" evidence="10">
    <location>
        <begin position="421"/>
        <end position="649"/>
    </location>
</feature>
<dbReference type="Gene3D" id="1.20.1420.20">
    <property type="entry name" value="M75 peptidase, HXXE motif"/>
    <property type="match status" value="1"/>
</dbReference>
<dbReference type="NCBIfam" id="NF041756">
    <property type="entry name" value="EfeU"/>
    <property type="match status" value="1"/>
</dbReference>
<protein>
    <recommendedName>
        <fullName evidence="14">Iron permease</fullName>
    </recommendedName>
</protein>
<evidence type="ECO:0000256" key="6">
    <source>
        <dbReference type="ARBA" id="ARBA00022729"/>
    </source>
</evidence>
<proteinExistence type="inferred from homology"/>
<evidence type="ECO:0000256" key="5">
    <source>
        <dbReference type="ARBA" id="ARBA00022692"/>
    </source>
</evidence>
<dbReference type="InterPro" id="IPR018976">
    <property type="entry name" value="Imelysin-like"/>
</dbReference>
<dbReference type="Pfam" id="PF09375">
    <property type="entry name" value="Peptidase_M75"/>
    <property type="match status" value="1"/>
</dbReference>
<feature type="transmembrane region" description="Helical" evidence="9">
    <location>
        <begin position="187"/>
        <end position="207"/>
    </location>
</feature>
<evidence type="ECO:0000259" key="10">
    <source>
        <dbReference type="Pfam" id="PF09375"/>
    </source>
</evidence>
<evidence type="ECO:0000256" key="4">
    <source>
        <dbReference type="ARBA" id="ARBA00008333"/>
    </source>
</evidence>
<dbReference type="GO" id="GO:0042597">
    <property type="term" value="C:periplasmic space"/>
    <property type="evidence" value="ECO:0007669"/>
    <property type="project" value="UniProtKB-SubCell"/>
</dbReference>
<dbReference type="InterPro" id="IPR050894">
    <property type="entry name" value="EfeM/EfeO_iron_uptake"/>
</dbReference>
<evidence type="ECO:0000313" key="13">
    <source>
        <dbReference type="Proteomes" id="UP000660611"/>
    </source>
</evidence>
<keyword evidence="7 9" id="KW-1133">Transmembrane helix</keyword>
<dbReference type="InterPro" id="IPR028096">
    <property type="entry name" value="EfeO_Cupredoxin"/>
</dbReference>
<feature type="transmembrane region" description="Helical" evidence="9">
    <location>
        <begin position="154"/>
        <end position="175"/>
    </location>
</feature>
<dbReference type="InterPro" id="IPR004923">
    <property type="entry name" value="FTR1/Fip1/EfeU"/>
</dbReference>
<dbReference type="PANTHER" id="PTHR39192:SF1">
    <property type="entry name" value="IRON UPTAKE SYSTEM COMPONENT EFEO"/>
    <property type="match status" value="1"/>
</dbReference>